<dbReference type="InterPro" id="IPR050482">
    <property type="entry name" value="Sensor_HK_TwoCompSys"/>
</dbReference>
<comment type="catalytic activity">
    <reaction evidence="1">
        <text>ATP + protein L-histidine = ADP + protein N-phospho-L-histidine.</text>
        <dbReference type="EC" id="2.7.13.3"/>
    </reaction>
</comment>
<keyword evidence="9" id="KW-1133">Transmembrane helix</keyword>
<evidence type="ECO:0000259" key="10">
    <source>
        <dbReference type="SMART" id="SM00387"/>
    </source>
</evidence>
<evidence type="ECO:0000256" key="6">
    <source>
        <dbReference type="ARBA" id="ARBA00022777"/>
    </source>
</evidence>
<keyword evidence="3" id="KW-0597">Phosphoprotein</keyword>
<organism evidence="11 12">
    <name type="scientific">Nocardiopsis alba</name>
    <dbReference type="NCBI Taxonomy" id="53437"/>
    <lineage>
        <taxon>Bacteria</taxon>
        <taxon>Bacillati</taxon>
        <taxon>Actinomycetota</taxon>
        <taxon>Actinomycetes</taxon>
        <taxon>Streptosporangiales</taxon>
        <taxon>Nocardiopsidaceae</taxon>
        <taxon>Nocardiopsis</taxon>
    </lineage>
</organism>
<keyword evidence="4" id="KW-0808">Transferase</keyword>
<reference evidence="11 12" key="1">
    <citation type="journal article" date="2019" name="Nat. Commun.">
        <title>The antimicrobial potential of Streptomyces from insect microbiomes.</title>
        <authorList>
            <person name="Chevrette M.G."/>
            <person name="Carlson C.M."/>
            <person name="Ortega H.E."/>
            <person name="Thomas C."/>
            <person name="Ananiev G.E."/>
            <person name="Barns K.J."/>
            <person name="Book A.J."/>
            <person name="Cagnazzo J."/>
            <person name="Carlos C."/>
            <person name="Flanigan W."/>
            <person name="Grubbs K.J."/>
            <person name="Horn H.A."/>
            <person name="Hoffmann F.M."/>
            <person name="Klassen J.L."/>
            <person name="Knack J.J."/>
            <person name="Lewin G.R."/>
            <person name="McDonald B.R."/>
            <person name="Muller L."/>
            <person name="Melo W.G.P."/>
            <person name="Pinto-Tomas A.A."/>
            <person name="Schmitz A."/>
            <person name="Wendt-Pienkowski E."/>
            <person name="Wildman S."/>
            <person name="Zhao M."/>
            <person name="Zhang F."/>
            <person name="Bugni T.S."/>
            <person name="Andes D.R."/>
            <person name="Pupo M.T."/>
            <person name="Currie C.R."/>
        </authorList>
    </citation>
    <scope>NUCLEOTIDE SEQUENCE [LARGE SCALE GENOMIC DNA]</scope>
    <source>
        <strain evidence="11 12">SID5840</strain>
    </source>
</reference>
<keyword evidence="5" id="KW-0547">Nucleotide-binding</keyword>
<dbReference type="Pfam" id="PF02518">
    <property type="entry name" value="HATPase_c"/>
    <property type="match status" value="1"/>
</dbReference>
<evidence type="ECO:0000256" key="8">
    <source>
        <dbReference type="ARBA" id="ARBA00023012"/>
    </source>
</evidence>
<dbReference type="GO" id="GO:0005524">
    <property type="term" value="F:ATP binding"/>
    <property type="evidence" value="ECO:0007669"/>
    <property type="project" value="UniProtKB-KW"/>
</dbReference>
<sequence length="420" mass="45889">MSKAPEPLAHLLRHTTERWGRRRREYVGVFAGLPVSLLTPLWALACGTVLLAGTLHPPSRTRSRETAALWTHRLNERDLERLSRWTGITVRSEASARRRALHLLLRLPLHLVSFYAVFAWTGLAVLLTAGTLWQTVTGSRSEVHLTWPGVQILSTTTSIGAGLILGLMVLTWFTTALVAAAERGLARALLGLDTEILLHRRIDELTRTRAGAVQAVDEERRRIERDLHDGVQQQVVALAMLLGRAQRAQDPQRSRELVRQAHTESRILLDELREVAWRVYPATLDALGLEAALAEAAGRSPLPVTLRAEPSRPLPDDVATAVYFVAREALTNAAKHSGADGIILDLNTTEERVELVVSDDGRGGADPEGGGLTGLARRVAAFDGVLTVDSPPGGPTTVRAVLPLGHRDPSTRTRSSTCVW</sequence>
<evidence type="ECO:0000256" key="7">
    <source>
        <dbReference type="ARBA" id="ARBA00022840"/>
    </source>
</evidence>
<dbReference type="EMBL" id="WWHY01000001">
    <property type="protein sequence ID" value="MYR35283.1"/>
    <property type="molecule type" value="Genomic_DNA"/>
</dbReference>
<evidence type="ECO:0000256" key="4">
    <source>
        <dbReference type="ARBA" id="ARBA00022679"/>
    </source>
</evidence>
<evidence type="ECO:0000256" key="2">
    <source>
        <dbReference type="ARBA" id="ARBA00012438"/>
    </source>
</evidence>
<dbReference type="PANTHER" id="PTHR24421">
    <property type="entry name" value="NITRATE/NITRITE SENSOR PROTEIN NARX-RELATED"/>
    <property type="match status" value="1"/>
</dbReference>
<dbReference type="PANTHER" id="PTHR24421:SF10">
    <property type="entry name" value="NITRATE_NITRITE SENSOR PROTEIN NARQ"/>
    <property type="match status" value="1"/>
</dbReference>
<keyword evidence="6 11" id="KW-0418">Kinase</keyword>
<evidence type="ECO:0000313" key="11">
    <source>
        <dbReference type="EMBL" id="MYR35283.1"/>
    </source>
</evidence>
<dbReference type="RefSeq" id="WP_161111988.1">
    <property type="nucleotide sequence ID" value="NZ_WWHY01000001.1"/>
</dbReference>
<dbReference type="Gene3D" id="1.20.5.1930">
    <property type="match status" value="1"/>
</dbReference>
<dbReference type="EC" id="2.7.13.3" evidence="2"/>
<feature type="domain" description="Histidine kinase/HSP90-like ATPase" evidence="10">
    <location>
        <begin position="317"/>
        <end position="406"/>
    </location>
</feature>
<dbReference type="AlphaFoldDB" id="A0A7K2IZ97"/>
<feature type="transmembrane region" description="Helical" evidence="9">
    <location>
        <begin position="107"/>
        <end position="132"/>
    </location>
</feature>
<feature type="transmembrane region" description="Helical" evidence="9">
    <location>
        <begin position="26"/>
        <end position="55"/>
    </location>
</feature>
<dbReference type="InterPro" id="IPR011712">
    <property type="entry name" value="Sig_transdc_His_kin_sub3_dim/P"/>
</dbReference>
<dbReference type="GO" id="GO:0046983">
    <property type="term" value="F:protein dimerization activity"/>
    <property type="evidence" value="ECO:0007669"/>
    <property type="project" value="InterPro"/>
</dbReference>
<comment type="caution">
    <text evidence="11">The sequence shown here is derived from an EMBL/GenBank/DDBJ whole genome shotgun (WGS) entry which is preliminary data.</text>
</comment>
<keyword evidence="9" id="KW-0812">Transmembrane</keyword>
<dbReference type="Proteomes" id="UP000467124">
    <property type="component" value="Unassembled WGS sequence"/>
</dbReference>
<proteinExistence type="predicted"/>
<evidence type="ECO:0000256" key="9">
    <source>
        <dbReference type="SAM" id="Phobius"/>
    </source>
</evidence>
<dbReference type="Gene3D" id="3.30.565.10">
    <property type="entry name" value="Histidine kinase-like ATPase, C-terminal domain"/>
    <property type="match status" value="1"/>
</dbReference>
<dbReference type="CDD" id="cd16917">
    <property type="entry name" value="HATPase_UhpB-NarQ-NarX-like"/>
    <property type="match status" value="1"/>
</dbReference>
<dbReference type="GO" id="GO:0016020">
    <property type="term" value="C:membrane"/>
    <property type="evidence" value="ECO:0007669"/>
    <property type="project" value="InterPro"/>
</dbReference>
<dbReference type="SUPFAM" id="SSF55874">
    <property type="entry name" value="ATPase domain of HSP90 chaperone/DNA topoisomerase II/histidine kinase"/>
    <property type="match status" value="1"/>
</dbReference>
<protein>
    <recommendedName>
        <fullName evidence="2">histidine kinase</fullName>
        <ecNumber evidence="2">2.7.13.3</ecNumber>
    </recommendedName>
</protein>
<dbReference type="InterPro" id="IPR003594">
    <property type="entry name" value="HATPase_dom"/>
</dbReference>
<evidence type="ECO:0000256" key="1">
    <source>
        <dbReference type="ARBA" id="ARBA00000085"/>
    </source>
</evidence>
<evidence type="ECO:0000313" key="12">
    <source>
        <dbReference type="Proteomes" id="UP000467124"/>
    </source>
</evidence>
<name>A0A7K2IZ97_9ACTN</name>
<keyword evidence="7" id="KW-0067">ATP-binding</keyword>
<evidence type="ECO:0000256" key="5">
    <source>
        <dbReference type="ARBA" id="ARBA00022741"/>
    </source>
</evidence>
<keyword evidence="9" id="KW-0472">Membrane</keyword>
<dbReference type="Pfam" id="PF07730">
    <property type="entry name" value="HisKA_3"/>
    <property type="match status" value="1"/>
</dbReference>
<feature type="transmembrane region" description="Helical" evidence="9">
    <location>
        <begin position="152"/>
        <end position="180"/>
    </location>
</feature>
<dbReference type="SMART" id="SM00387">
    <property type="entry name" value="HATPase_c"/>
    <property type="match status" value="1"/>
</dbReference>
<keyword evidence="8" id="KW-0902">Two-component regulatory system</keyword>
<evidence type="ECO:0000256" key="3">
    <source>
        <dbReference type="ARBA" id="ARBA00022553"/>
    </source>
</evidence>
<dbReference type="GO" id="GO:0000155">
    <property type="term" value="F:phosphorelay sensor kinase activity"/>
    <property type="evidence" value="ECO:0007669"/>
    <property type="project" value="InterPro"/>
</dbReference>
<accession>A0A7K2IZ97</accession>
<gene>
    <name evidence="11" type="ORF">GTW20_24220</name>
</gene>
<dbReference type="InterPro" id="IPR036890">
    <property type="entry name" value="HATPase_C_sf"/>
</dbReference>